<evidence type="ECO:0000256" key="6">
    <source>
        <dbReference type="ARBA" id="ARBA00023065"/>
    </source>
</evidence>
<keyword evidence="8" id="KW-0739">Sodium transport</keyword>
<evidence type="ECO:0000256" key="3">
    <source>
        <dbReference type="ARBA" id="ARBA00022692"/>
    </source>
</evidence>
<dbReference type="Proteomes" id="UP000232323">
    <property type="component" value="Unassembled WGS sequence"/>
</dbReference>
<keyword evidence="3 12" id="KW-0812">Transmembrane</keyword>
<keyword evidence="6" id="KW-0406">Ion transport</keyword>
<evidence type="ECO:0000256" key="10">
    <source>
        <dbReference type="ARBA" id="ARBA00047912"/>
    </source>
</evidence>
<dbReference type="GO" id="GO:0015386">
    <property type="term" value="F:potassium:proton antiporter activity"/>
    <property type="evidence" value="ECO:0007669"/>
    <property type="project" value="TreeGrafter"/>
</dbReference>
<comment type="subcellular location">
    <subcellularLocation>
        <location evidence="1">Membrane</location>
        <topology evidence="1">Multi-pass membrane protein</topology>
    </subcellularLocation>
</comment>
<feature type="domain" description="Cation/H+ exchanger transmembrane" evidence="13">
    <location>
        <begin position="20"/>
        <end position="196"/>
    </location>
</feature>
<evidence type="ECO:0000256" key="11">
    <source>
        <dbReference type="SAM" id="MobiDB-lite"/>
    </source>
</evidence>
<evidence type="ECO:0000256" key="5">
    <source>
        <dbReference type="ARBA" id="ARBA00023053"/>
    </source>
</evidence>
<feature type="domain" description="Cation/H+ exchanger transmembrane" evidence="13">
    <location>
        <begin position="252"/>
        <end position="482"/>
    </location>
</feature>
<evidence type="ECO:0000313" key="14">
    <source>
        <dbReference type="EMBL" id="GAX80869.1"/>
    </source>
</evidence>
<dbReference type="GO" id="GO:0005886">
    <property type="term" value="C:plasma membrane"/>
    <property type="evidence" value="ECO:0007669"/>
    <property type="project" value="TreeGrafter"/>
</dbReference>
<feature type="transmembrane region" description="Helical" evidence="12">
    <location>
        <begin position="459"/>
        <end position="486"/>
    </location>
</feature>
<evidence type="ECO:0000256" key="4">
    <source>
        <dbReference type="ARBA" id="ARBA00022989"/>
    </source>
</evidence>
<keyword evidence="15" id="KW-1185">Reference proteome</keyword>
<feature type="transmembrane region" description="Helical" evidence="12">
    <location>
        <begin position="423"/>
        <end position="447"/>
    </location>
</feature>
<feature type="transmembrane region" description="Helical" evidence="12">
    <location>
        <begin position="36"/>
        <end position="57"/>
    </location>
</feature>
<name>A0A250XD92_9CHLO</name>
<evidence type="ECO:0000256" key="2">
    <source>
        <dbReference type="ARBA" id="ARBA00022448"/>
    </source>
</evidence>
<dbReference type="GO" id="GO:0098719">
    <property type="term" value="P:sodium ion import across plasma membrane"/>
    <property type="evidence" value="ECO:0007669"/>
    <property type="project" value="TreeGrafter"/>
</dbReference>
<evidence type="ECO:0000256" key="12">
    <source>
        <dbReference type="SAM" id="Phobius"/>
    </source>
</evidence>
<dbReference type="Gene3D" id="6.10.140.1330">
    <property type="match status" value="1"/>
</dbReference>
<evidence type="ECO:0000256" key="1">
    <source>
        <dbReference type="ARBA" id="ARBA00004141"/>
    </source>
</evidence>
<gene>
    <name evidence="14" type="ORF">CEUSTIGMA_g8304.t1</name>
</gene>
<dbReference type="InterPro" id="IPR018422">
    <property type="entry name" value="Cation/H_exchanger_CPA1"/>
</dbReference>
<organism evidence="14 15">
    <name type="scientific">Chlamydomonas eustigma</name>
    <dbReference type="NCBI Taxonomy" id="1157962"/>
    <lineage>
        <taxon>Eukaryota</taxon>
        <taxon>Viridiplantae</taxon>
        <taxon>Chlorophyta</taxon>
        <taxon>core chlorophytes</taxon>
        <taxon>Chlorophyceae</taxon>
        <taxon>CS clade</taxon>
        <taxon>Chlamydomonadales</taxon>
        <taxon>Chlamydomonadaceae</taxon>
        <taxon>Chlamydomonas</taxon>
    </lineage>
</organism>
<dbReference type="GO" id="GO:0051453">
    <property type="term" value="P:regulation of intracellular pH"/>
    <property type="evidence" value="ECO:0007669"/>
    <property type="project" value="TreeGrafter"/>
</dbReference>
<comment type="catalytic activity">
    <reaction evidence="9">
        <text>Na(+)(in) + H(+)(out) = Na(+)(out) + H(+)(in)</text>
        <dbReference type="Rhea" id="RHEA:29419"/>
        <dbReference type="ChEBI" id="CHEBI:15378"/>
        <dbReference type="ChEBI" id="CHEBI:29101"/>
    </reaction>
</comment>
<dbReference type="InterPro" id="IPR004709">
    <property type="entry name" value="NaH_exchanger"/>
</dbReference>
<evidence type="ECO:0000313" key="15">
    <source>
        <dbReference type="Proteomes" id="UP000232323"/>
    </source>
</evidence>
<feature type="region of interest" description="Disordered" evidence="11">
    <location>
        <begin position="542"/>
        <end position="561"/>
    </location>
</feature>
<feature type="transmembrane region" description="Helical" evidence="12">
    <location>
        <begin position="12"/>
        <end position="29"/>
    </location>
</feature>
<sequence length="561" mass="60621">MRSSVDSLEVTGLSTAVLVLLLSVWLLLGRTIRSRFLTEGSLAALMGLTAGILLLIFKNYLPQGVVKRLTVFDPSVFLVYLLPPVILHAGLGMEKKLFFSNLGTILCMGIAGTVVCFLVMSGFLLAFTQFQVLRVQDCLALGAIFSATDSVTTLQVLDSQTMPLLFSLVFGEGVINDATSVVLLGAVISVYPPSSATSSDSSFPPPLAPILSQPLPPSPLPPQMLPPLTPDVANGSVGVGLLRTLTDDYGDDNHTGASGGFGILRSFLYLLSTSLILGLVAGLTIAFLIRWIRDQPAHQELALVGMLSYLCYLAAEVFGLSGILALFCCGIAVSQWAMPSMSMAGAAATTTAIQTLSHLAEGIIFLYVGMDAVDPVKWGAAYASEAVPLCLTLIVLLLVSRALGVVPMALLHNMWSPVRLTNTDLFIIWWSGLMRGAVSVALVYYYFDTQNVDGHLATVIVSTLVVVLFTTLVFGMLTKPLMLLLLEERPERPLWTVFKERWEEVLRCTSYMYRRVSLTFKYTPVPHDSCGEVGLQIRDSSHAVPQGQSNQEDLRASSCAW</sequence>
<keyword evidence="4 12" id="KW-1133">Transmembrane helix</keyword>
<evidence type="ECO:0000256" key="8">
    <source>
        <dbReference type="ARBA" id="ARBA00023201"/>
    </source>
</evidence>
<dbReference type="PANTHER" id="PTHR10110:SF197">
    <property type="entry name" value="SODIUM_HYDROGEN EXCHANGER"/>
    <property type="match status" value="1"/>
</dbReference>
<proteinExistence type="predicted"/>
<dbReference type="Pfam" id="PF00999">
    <property type="entry name" value="Na_H_Exchanger"/>
    <property type="match status" value="2"/>
</dbReference>
<keyword evidence="2" id="KW-0813">Transport</keyword>
<evidence type="ECO:0000256" key="9">
    <source>
        <dbReference type="ARBA" id="ARBA00047524"/>
    </source>
</evidence>
<feature type="transmembrane region" description="Helical" evidence="12">
    <location>
        <begin position="267"/>
        <end position="289"/>
    </location>
</feature>
<feature type="transmembrane region" description="Helical" evidence="12">
    <location>
        <begin position="77"/>
        <end position="93"/>
    </location>
</feature>
<evidence type="ECO:0000259" key="13">
    <source>
        <dbReference type="Pfam" id="PF00999"/>
    </source>
</evidence>
<protein>
    <recommendedName>
        <fullName evidence="13">Cation/H+ exchanger transmembrane domain-containing protein</fullName>
    </recommendedName>
</protein>
<dbReference type="STRING" id="1157962.A0A250XD92"/>
<comment type="catalytic activity">
    <reaction evidence="10">
        <text>K(+)(in) + H(+)(out) = K(+)(out) + H(+)(in)</text>
        <dbReference type="Rhea" id="RHEA:29467"/>
        <dbReference type="ChEBI" id="CHEBI:15378"/>
        <dbReference type="ChEBI" id="CHEBI:29103"/>
    </reaction>
</comment>
<dbReference type="OrthoDB" id="196264at2759"/>
<comment type="caution">
    <text evidence="14">The sequence shown here is derived from an EMBL/GenBank/DDBJ whole genome shotgun (WGS) entry which is preliminary data.</text>
</comment>
<keyword evidence="5" id="KW-0915">Sodium</keyword>
<dbReference type="EMBL" id="BEGY01000057">
    <property type="protein sequence ID" value="GAX80869.1"/>
    <property type="molecule type" value="Genomic_DNA"/>
</dbReference>
<reference evidence="14 15" key="1">
    <citation type="submission" date="2017-08" db="EMBL/GenBank/DDBJ databases">
        <title>Acidophilic green algal genome provides insights into adaptation to an acidic environment.</title>
        <authorList>
            <person name="Hirooka S."/>
            <person name="Hirose Y."/>
            <person name="Kanesaki Y."/>
            <person name="Higuchi S."/>
            <person name="Fujiwara T."/>
            <person name="Onuma R."/>
            <person name="Era A."/>
            <person name="Ohbayashi R."/>
            <person name="Uzuka A."/>
            <person name="Nozaki H."/>
            <person name="Yoshikawa H."/>
            <person name="Miyagishima S.Y."/>
        </authorList>
    </citation>
    <scope>NUCLEOTIDE SEQUENCE [LARGE SCALE GENOMIC DNA]</scope>
    <source>
        <strain evidence="14 15">NIES-2499</strain>
    </source>
</reference>
<dbReference type="GO" id="GO:0015385">
    <property type="term" value="F:sodium:proton antiporter activity"/>
    <property type="evidence" value="ECO:0007669"/>
    <property type="project" value="InterPro"/>
</dbReference>
<feature type="transmembrane region" description="Helical" evidence="12">
    <location>
        <begin position="301"/>
        <end position="333"/>
    </location>
</feature>
<dbReference type="AlphaFoldDB" id="A0A250XD92"/>
<evidence type="ECO:0000256" key="7">
    <source>
        <dbReference type="ARBA" id="ARBA00023136"/>
    </source>
</evidence>
<dbReference type="InterPro" id="IPR006153">
    <property type="entry name" value="Cation/H_exchanger_TM"/>
</dbReference>
<accession>A0A250XD92</accession>
<dbReference type="PRINTS" id="PR01084">
    <property type="entry name" value="NAHEXCHNGR"/>
</dbReference>
<feature type="transmembrane region" description="Helical" evidence="12">
    <location>
        <begin position="386"/>
        <end position="411"/>
    </location>
</feature>
<keyword evidence="7 12" id="KW-0472">Membrane</keyword>
<dbReference type="PANTHER" id="PTHR10110">
    <property type="entry name" value="SODIUM/HYDROGEN EXCHANGER"/>
    <property type="match status" value="1"/>
</dbReference>
<feature type="transmembrane region" description="Helical" evidence="12">
    <location>
        <begin position="105"/>
        <end position="127"/>
    </location>
</feature>